<comment type="caution">
    <text evidence="1">The sequence shown here is derived from an EMBL/GenBank/DDBJ whole genome shotgun (WGS) entry which is preliminary data.</text>
</comment>
<accession>A0A7W8VDA2</accession>
<dbReference type="Pfam" id="PF11452">
    <property type="entry name" value="DUF3000"/>
    <property type="match status" value="1"/>
</dbReference>
<dbReference type="InterPro" id="IPR021555">
    <property type="entry name" value="DUF3000"/>
</dbReference>
<evidence type="ECO:0000313" key="2">
    <source>
        <dbReference type="Proteomes" id="UP000572635"/>
    </source>
</evidence>
<evidence type="ECO:0008006" key="3">
    <source>
        <dbReference type="Google" id="ProtNLM"/>
    </source>
</evidence>
<name>A0A7W8VDA2_9ACTN</name>
<gene>
    <name evidence="1" type="ORF">HDA36_001808</name>
</gene>
<reference evidence="1 2" key="1">
    <citation type="submission" date="2020-08" db="EMBL/GenBank/DDBJ databases">
        <title>Sequencing the genomes of 1000 actinobacteria strains.</title>
        <authorList>
            <person name="Klenk H.-P."/>
        </authorList>
    </citation>
    <scope>NUCLEOTIDE SEQUENCE [LARGE SCALE GENOMIC DNA]</scope>
    <source>
        <strain evidence="1 2">DSM 44551</strain>
    </source>
</reference>
<protein>
    <recommendedName>
        <fullName evidence="3">DUF3000 domain-containing protein</fullName>
    </recommendedName>
</protein>
<keyword evidence="2" id="KW-1185">Reference proteome</keyword>
<sequence length="196" mass="20573">MSNMPPLGRVDDAPPPFRRAVESLRATAVRPEISVEAMPAPKRLAPHAVALSARVGGEEDDIALGRLIVLYDPEGTRGWPGPFRAVAYVSAEVEPEIAADPLLGQVAWSWLTDALESCGAEHRALSGTVTRATTEGFAAKADEPVSTELELRASWSPEGDDLSGHMAAWCALLSAASGLPPADVADITARRGPGSD</sequence>
<proteinExistence type="predicted"/>
<dbReference type="Proteomes" id="UP000572635">
    <property type="component" value="Unassembled WGS sequence"/>
</dbReference>
<dbReference type="EMBL" id="JACHDB010000001">
    <property type="protein sequence ID" value="MBB5431724.1"/>
    <property type="molecule type" value="Genomic_DNA"/>
</dbReference>
<evidence type="ECO:0000313" key="1">
    <source>
        <dbReference type="EMBL" id="MBB5431724.1"/>
    </source>
</evidence>
<dbReference type="AlphaFoldDB" id="A0A7W8VDA2"/>
<organism evidence="1 2">
    <name type="scientific">Nocardiopsis composta</name>
    <dbReference type="NCBI Taxonomy" id="157465"/>
    <lineage>
        <taxon>Bacteria</taxon>
        <taxon>Bacillati</taxon>
        <taxon>Actinomycetota</taxon>
        <taxon>Actinomycetes</taxon>
        <taxon>Streptosporangiales</taxon>
        <taxon>Nocardiopsidaceae</taxon>
        <taxon>Nocardiopsis</taxon>
    </lineage>
</organism>